<keyword evidence="3" id="KW-1185">Reference proteome</keyword>
<accession>A0AAD7KC73</accession>
<dbReference type="AlphaFoldDB" id="A0AAD7KC73"/>
<dbReference type="Proteomes" id="UP001215598">
    <property type="component" value="Unassembled WGS sequence"/>
</dbReference>
<evidence type="ECO:0000313" key="3">
    <source>
        <dbReference type="Proteomes" id="UP001215598"/>
    </source>
</evidence>
<evidence type="ECO:0000256" key="1">
    <source>
        <dbReference type="SAM" id="MobiDB-lite"/>
    </source>
</evidence>
<gene>
    <name evidence="2" type="ORF">B0H16DRAFT_1499222</name>
</gene>
<feature type="compositionally biased region" description="Basic and acidic residues" evidence="1">
    <location>
        <begin position="178"/>
        <end position="187"/>
    </location>
</feature>
<protein>
    <submittedName>
        <fullName evidence="2">Uncharacterized protein</fullName>
    </submittedName>
</protein>
<comment type="caution">
    <text evidence="2">The sequence shown here is derived from an EMBL/GenBank/DDBJ whole genome shotgun (WGS) entry which is preliminary data.</text>
</comment>
<feature type="region of interest" description="Disordered" evidence="1">
    <location>
        <begin position="154"/>
        <end position="204"/>
    </location>
</feature>
<organism evidence="2 3">
    <name type="scientific">Mycena metata</name>
    <dbReference type="NCBI Taxonomy" id="1033252"/>
    <lineage>
        <taxon>Eukaryota</taxon>
        <taxon>Fungi</taxon>
        <taxon>Dikarya</taxon>
        <taxon>Basidiomycota</taxon>
        <taxon>Agaricomycotina</taxon>
        <taxon>Agaricomycetes</taxon>
        <taxon>Agaricomycetidae</taxon>
        <taxon>Agaricales</taxon>
        <taxon>Marasmiineae</taxon>
        <taxon>Mycenaceae</taxon>
        <taxon>Mycena</taxon>
    </lineage>
</organism>
<dbReference type="EMBL" id="JARKIB010000004">
    <property type="protein sequence ID" value="KAJ7781654.1"/>
    <property type="molecule type" value="Genomic_DNA"/>
</dbReference>
<feature type="region of interest" description="Disordered" evidence="1">
    <location>
        <begin position="235"/>
        <end position="279"/>
    </location>
</feature>
<reference evidence="2" key="1">
    <citation type="submission" date="2023-03" db="EMBL/GenBank/DDBJ databases">
        <title>Massive genome expansion in bonnet fungi (Mycena s.s.) driven by repeated elements and novel gene families across ecological guilds.</title>
        <authorList>
            <consortium name="Lawrence Berkeley National Laboratory"/>
            <person name="Harder C.B."/>
            <person name="Miyauchi S."/>
            <person name="Viragh M."/>
            <person name="Kuo A."/>
            <person name="Thoen E."/>
            <person name="Andreopoulos B."/>
            <person name="Lu D."/>
            <person name="Skrede I."/>
            <person name="Drula E."/>
            <person name="Henrissat B."/>
            <person name="Morin E."/>
            <person name="Kohler A."/>
            <person name="Barry K."/>
            <person name="LaButti K."/>
            <person name="Morin E."/>
            <person name="Salamov A."/>
            <person name="Lipzen A."/>
            <person name="Mereny Z."/>
            <person name="Hegedus B."/>
            <person name="Baldrian P."/>
            <person name="Stursova M."/>
            <person name="Weitz H."/>
            <person name="Taylor A."/>
            <person name="Grigoriev I.V."/>
            <person name="Nagy L.G."/>
            <person name="Martin F."/>
            <person name="Kauserud H."/>
        </authorList>
    </citation>
    <scope>NUCLEOTIDE SEQUENCE</scope>
    <source>
        <strain evidence="2">CBHHK182m</strain>
    </source>
</reference>
<evidence type="ECO:0000313" key="2">
    <source>
        <dbReference type="EMBL" id="KAJ7781654.1"/>
    </source>
</evidence>
<name>A0AAD7KC73_9AGAR</name>
<proteinExistence type="predicted"/>
<sequence length="279" mass="30983">MATISAPDATGEHSPITPVEYYEDEPDEEWKAGQKEIIGNGFKEMIQEAKDRLERRIQSIPGDITEEEQQQERDSFVDEYHEETAAIRALAKEEFEHALARERLRRRLRRDMPIRTPIHHSPMQSLRLDLEQEQAATLKAAGLEGDALSDAFQSLLEPLSDDEHPSLPTPVSDAAPELSREAEKEAETEADAGAENPEHIGPGALMIKITRLPTEPPTNGNKGWVKASDAARKHELAVRQRANSKTEVGRIAAAPAEPPKKWVSASDAARKSTQRRIAG</sequence>